<keyword evidence="8 16" id="KW-0735">Signal-anchor</keyword>
<dbReference type="Pfam" id="PF03071">
    <property type="entry name" value="GNT-I"/>
    <property type="match status" value="1"/>
</dbReference>
<dbReference type="InterPro" id="IPR029044">
    <property type="entry name" value="Nucleotide-diphossugar_trans"/>
</dbReference>
<evidence type="ECO:0000256" key="2">
    <source>
        <dbReference type="ARBA" id="ARBA00004922"/>
    </source>
</evidence>
<keyword evidence="12 16" id="KW-0464">Manganese</keyword>
<evidence type="ECO:0000256" key="3">
    <source>
        <dbReference type="ARBA" id="ARBA00006492"/>
    </source>
</evidence>
<evidence type="ECO:0000313" key="19">
    <source>
        <dbReference type="Proteomes" id="UP000886520"/>
    </source>
</evidence>
<evidence type="ECO:0000256" key="8">
    <source>
        <dbReference type="ARBA" id="ARBA00022968"/>
    </source>
</evidence>
<feature type="transmembrane region" description="Helical" evidence="16">
    <location>
        <begin position="6"/>
        <end position="26"/>
    </location>
</feature>
<feature type="coiled-coil region" evidence="17">
    <location>
        <begin position="62"/>
        <end position="96"/>
    </location>
</feature>
<evidence type="ECO:0000256" key="1">
    <source>
        <dbReference type="ARBA" id="ARBA00004323"/>
    </source>
</evidence>
<sequence length="446" mass="51899">MASKLAALVCDTRVLLLIGVVIFVIVQMRLYSAHSEYADRIASAVEAENHCTSQMRLFIDQISQQMGRIVSLEEEKRLLEEKNEQLSSLLQQLERKGVSSTEKSYEEHFAAVVIMACNRPDYLERTIKSVLQYHDAVASKFLLFISQDGNNGDVRSKALSFPQFQYLQHLDFEPVRTERPGELIAYYKIASHYKWALSQLFDEWKFKRVIILEDDMEIAPDFFEYFEATGKLLETDRSLIAVSSWNDNGQRQFVQDPEALHRSDFFPGLGWMLTRDLWQELSPKWPRAYWDDWLRLNETRKGRQFIRPEICRTYNFGEHGSSMGQFFRQYLEQIKLNDVPVKWRTMDLSYLSEKNYNTLLYDMVSKAVPLSGADVAAKAYNIDGDVRIEYADQGAFERLARQFGIFEEWKDGVPRTAYKGVVMFRWQTMRCIFLVNGTSLSQLLGG</sequence>
<comment type="caution">
    <text evidence="18">The sequence shown here is derived from an EMBL/GenBank/DDBJ whole genome shotgun (WGS) entry which is preliminary data.</text>
</comment>
<comment type="catalytic activity">
    <reaction evidence="15 16">
        <text>N(4)-(alpha-D-Man-(1-&gt;3)-[alpha-D-Man-(1-&gt;3)-[alpha-D-Man-(1-&gt;6)]-alpha-D-Man-(1-&gt;6)]-beta-D-Man-(1-&gt;4)-beta-D-GlcNAc-(1-&gt;4)-beta-D-GlcNAc)-L-asparaginyl-[protein] (N-glucan mannose isomer 5A1,2) + UDP-N-acetyl-alpha-D-glucosamine = N(4)-{beta-D-GlcNAc-(1-&gt;2)-alpha-D-Man-(1-&gt;3)-[alpha-D-Man-(1-&gt;3)-[alpha-D-Man-(1-&gt;6)]-alpha-D-Man-(1-&gt;6)]-beta-D-Man-(1-&gt;4)-beta-D-GlcNAc-(1-&gt;4)-beta-D-GlcNAc}-L-asparaginyl-[protein] + UDP + H(+)</text>
        <dbReference type="Rhea" id="RHEA:11456"/>
        <dbReference type="Rhea" id="RHEA-COMP:14367"/>
        <dbReference type="Rhea" id="RHEA-COMP:14368"/>
        <dbReference type="ChEBI" id="CHEBI:15378"/>
        <dbReference type="ChEBI" id="CHEBI:57705"/>
        <dbReference type="ChEBI" id="CHEBI:58223"/>
        <dbReference type="ChEBI" id="CHEBI:59087"/>
        <dbReference type="ChEBI" id="CHEBI:60625"/>
        <dbReference type="EC" id="2.4.1.101"/>
    </reaction>
</comment>
<accession>A0A9D4ZAY7</accession>
<keyword evidence="5" id="KW-0808">Transferase</keyword>
<dbReference type="SUPFAM" id="SSF53448">
    <property type="entry name" value="Nucleotide-diphospho-sugar transferases"/>
    <property type="match status" value="1"/>
</dbReference>
<evidence type="ECO:0000256" key="15">
    <source>
        <dbReference type="ARBA" id="ARBA00049421"/>
    </source>
</evidence>
<protein>
    <recommendedName>
        <fullName evidence="13 16">Alpha-1,3-mannosyl-glycoprotein 2-beta-N-acetylglucosaminyltransferase</fullName>
        <shortName evidence="16">GNT-I</shortName>
        <shortName evidence="16">GlcNAc-T I</shortName>
        <ecNumber evidence="13 16">2.4.1.101</ecNumber>
    </recommendedName>
    <alternativeName>
        <fullName evidence="14 16">N-glycosyl-oligosaccharide-glycoprotein N-acetylglucosaminyltransferase I</fullName>
    </alternativeName>
</protein>
<proteinExistence type="inferred from homology"/>
<dbReference type="CDD" id="cd02514">
    <property type="entry name" value="GT13_GLCNAC-TI"/>
    <property type="match status" value="1"/>
</dbReference>
<keyword evidence="11 16" id="KW-0472">Membrane</keyword>
<dbReference type="FunFam" id="3.90.550.10:FF:000090">
    <property type="entry name" value="Alpha-1,3-mannosyl-glycoprotein 2-beta-N-acetylglucosaminyltransferase"/>
    <property type="match status" value="1"/>
</dbReference>
<organism evidence="18 19">
    <name type="scientific">Adiantum capillus-veneris</name>
    <name type="common">Maidenhair fern</name>
    <dbReference type="NCBI Taxonomy" id="13818"/>
    <lineage>
        <taxon>Eukaryota</taxon>
        <taxon>Viridiplantae</taxon>
        <taxon>Streptophyta</taxon>
        <taxon>Embryophyta</taxon>
        <taxon>Tracheophyta</taxon>
        <taxon>Polypodiopsida</taxon>
        <taxon>Polypodiidae</taxon>
        <taxon>Polypodiales</taxon>
        <taxon>Pteridineae</taxon>
        <taxon>Pteridaceae</taxon>
        <taxon>Vittarioideae</taxon>
        <taxon>Adiantum</taxon>
    </lineage>
</organism>
<comment type="pathway">
    <text evidence="2 16">Protein modification; protein glycosylation.</text>
</comment>
<keyword evidence="19" id="KW-1185">Reference proteome</keyword>
<dbReference type="PANTHER" id="PTHR10468">
    <property type="entry name" value="PROTEIN O-LINKED-MANNOSE BETA-1,2-N-ACETYLGLUCOSAMINYLTRANSFERASE 1/ALPHA-1,3-MANNOSYL-GLYCOPROTEIN 2-BETA-N-ACETYLGLUCOSAMINYLTRANSFERASE"/>
    <property type="match status" value="1"/>
</dbReference>
<dbReference type="Gene3D" id="3.10.180.20">
    <property type="entry name" value="N-Acetylglucosaminyltransferase I, Domain 2"/>
    <property type="match status" value="1"/>
</dbReference>
<evidence type="ECO:0000256" key="17">
    <source>
        <dbReference type="SAM" id="Coils"/>
    </source>
</evidence>
<dbReference type="GO" id="GO:0000139">
    <property type="term" value="C:Golgi membrane"/>
    <property type="evidence" value="ECO:0007669"/>
    <property type="project" value="UniProtKB-SubCell"/>
</dbReference>
<evidence type="ECO:0000256" key="16">
    <source>
        <dbReference type="RuleBase" id="RU368119"/>
    </source>
</evidence>
<keyword evidence="10 16" id="KW-0333">Golgi apparatus</keyword>
<evidence type="ECO:0000256" key="12">
    <source>
        <dbReference type="ARBA" id="ARBA00023211"/>
    </source>
</evidence>
<comment type="subcellular location">
    <subcellularLocation>
        <location evidence="1 16">Golgi apparatus membrane</location>
        <topology evidence="1 16">Single-pass type II membrane protein</topology>
    </subcellularLocation>
</comment>
<keyword evidence="17" id="KW-0175">Coiled coil</keyword>
<keyword evidence="6 16" id="KW-0812">Transmembrane</keyword>
<evidence type="ECO:0000256" key="7">
    <source>
        <dbReference type="ARBA" id="ARBA00022723"/>
    </source>
</evidence>
<evidence type="ECO:0000256" key="13">
    <source>
        <dbReference type="ARBA" id="ARBA00038949"/>
    </source>
</evidence>
<evidence type="ECO:0000256" key="9">
    <source>
        <dbReference type="ARBA" id="ARBA00022989"/>
    </source>
</evidence>
<dbReference type="GO" id="GO:0030145">
    <property type="term" value="F:manganese ion binding"/>
    <property type="evidence" value="ECO:0007669"/>
    <property type="project" value="UniProtKB-UniRule"/>
</dbReference>
<dbReference type="GO" id="GO:0003827">
    <property type="term" value="F:alpha-1,3-mannosylglycoprotein 2-beta-N-acetylglucosaminyltransferase activity"/>
    <property type="evidence" value="ECO:0007669"/>
    <property type="project" value="UniProtKB-UniRule"/>
</dbReference>
<comment type="function">
    <text evidence="16">Initiates complex N-linked carbohydrate formation. Essential for the conversion of high-mannose to hybrid and complex N-glycans.</text>
</comment>
<evidence type="ECO:0000256" key="6">
    <source>
        <dbReference type="ARBA" id="ARBA00022692"/>
    </source>
</evidence>
<keyword evidence="7 16" id="KW-0479">Metal-binding</keyword>
<dbReference type="InterPro" id="IPR004139">
    <property type="entry name" value="Glyco_trans_13"/>
</dbReference>
<dbReference type="AlphaFoldDB" id="A0A9D4ZAY7"/>
<evidence type="ECO:0000313" key="18">
    <source>
        <dbReference type="EMBL" id="KAI5068783.1"/>
    </source>
</evidence>
<evidence type="ECO:0000256" key="10">
    <source>
        <dbReference type="ARBA" id="ARBA00023034"/>
    </source>
</evidence>
<comment type="similarity">
    <text evidence="3 16">Belongs to the glycosyltransferase 13 family.</text>
</comment>
<dbReference type="PANTHER" id="PTHR10468:SF0">
    <property type="entry name" value="ALPHA-1,3-MANNOSYL-GLYCOPROTEIN 2-BETA-N-ACETYLGLUCOSAMINYLTRANSFERASE"/>
    <property type="match status" value="1"/>
</dbReference>
<reference evidence="18" key="1">
    <citation type="submission" date="2021-01" db="EMBL/GenBank/DDBJ databases">
        <title>Adiantum capillus-veneris genome.</title>
        <authorList>
            <person name="Fang Y."/>
            <person name="Liao Q."/>
        </authorList>
    </citation>
    <scope>NUCLEOTIDE SEQUENCE</scope>
    <source>
        <strain evidence="18">H3</strain>
        <tissue evidence="18">Leaf</tissue>
    </source>
</reference>
<dbReference type="EMBL" id="JABFUD020000016">
    <property type="protein sequence ID" value="KAI5068783.1"/>
    <property type="molecule type" value="Genomic_DNA"/>
</dbReference>
<dbReference type="InterPro" id="IPR052261">
    <property type="entry name" value="Glycosyltransferase_13"/>
</dbReference>
<gene>
    <name evidence="18" type="ORF">GOP47_0017128</name>
</gene>
<comment type="cofactor">
    <cofactor evidence="16">
        <name>Mn(2+)</name>
        <dbReference type="ChEBI" id="CHEBI:29035"/>
    </cofactor>
    <text evidence="16">The cofactor is mostly bound to the substrate.</text>
</comment>
<keyword evidence="9 16" id="KW-1133">Transmembrane helix</keyword>
<dbReference type="Gene3D" id="3.90.550.10">
    <property type="entry name" value="Spore Coat Polysaccharide Biosynthesis Protein SpsA, Chain A"/>
    <property type="match status" value="1"/>
</dbReference>
<name>A0A9D4ZAY7_ADICA</name>
<evidence type="ECO:0000256" key="4">
    <source>
        <dbReference type="ARBA" id="ARBA00022676"/>
    </source>
</evidence>
<evidence type="ECO:0000256" key="14">
    <source>
        <dbReference type="ARBA" id="ARBA00041712"/>
    </source>
</evidence>
<keyword evidence="4 16" id="KW-0328">Glycosyltransferase</keyword>
<evidence type="ECO:0000256" key="11">
    <source>
        <dbReference type="ARBA" id="ARBA00023136"/>
    </source>
</evidence>
<dbReference type="FunFam" id="3.10.180.20:FF:000002">
    <property type="entry name" value="Alpha-1,3-mannosyl-glycoprotein 2-beta-N-acetylglucosaminyltransferase"/>
    <property type="match status" value="1"/>
</dbReference>
<evidence type="ECO:0000256" key="5">
    <source>
        <dbReference type="ARBA" id="ARBA00022679"/>
    </source>
</evidence>
<dbReference type="OrthoDB" id="440755at2759"/>
<dbReference type="EC" id="2.4.1.101" evidence="13 16"/>
<dbReference type="Proteomes" id="UP000886520">
    <property type="component" value="Chromosome 16"/>
</dbReference>